<sequence>LLADAKQKRFDIIAVCKLDRFFRNLRLLLNHLHGLEQLGIKFISTQEGLDTSTPYGKFAVQMMGVIAEFERGRIGERVRDSRRYLVSNGNWPGGKTLYGYKWLAEEKKWEVIEEEAKTVRRIYHLYLDQKKGMDTIARILNDDDSHTRNGNPWTTGTIRSVLIHSAYKGEHPMGIPVPVIIAENTWQLAQQKRENARSLITDPKGWLLQGMCYCGQCGHILKCVHKRRQDQKYYACRGRIQ</sequence>
<evidence type="ECO:0000259" key="1">
    <source>
        <dbReference type="PROSITE" id="PS51736"/>
    </source>
</evidence>
<feature type="non-terminal residue" evidence="3">
    <location>
        <position position="241"/>
    </location>
</feature>
<dbReference type="Gene3D" id="3.40.50.1390">
    <property type="entry name" value="Resolvase, N-terminal catalytic domain"/>
    <property type="match status" value="1"/>
</dbReference>
<dbReference type="InterPro" id="IPR006119">
    <property type="entry name" value="Resolv_N"/>
</dbReference>
<dbReference type="InterPro" id="IPR011109">
    <property type="entry name" value="DNA_bind_recombinase_dom"/>
</dbReference>
<dbReference type="PROSITE" id="PS51737">
    <property type="entry name" value="RECOMBINASE_DNA_BIND"/>
    <property type="match status" value="1"/>
</dbReference>
<accession>X0XEK9</accession>
<reference evidence="3" key="1">
    <citation type="journal article" date="2014" name="Front. Microbiol.">
        <title>High frequency of phylogenetically diverse reductive dehalogenase-homologous genes in deep subseafloor sedimentary metagenomes.</title>
        <authorList>
            <person name="Kawai M."/>
            <person name="Futagami T."/>
            <person name="Toyoda A."/>
            <person name="Takaki Y."/>
            <person name="Nishi S."/>
            <person name="Hori S."/>
            <person name="Arai W."/>
            <person name="Tsubouchi T."/>
            <person name="Morono Y."/>
            <person name="Uchiyama I."/>
            <person name="Ito T."/>
            <person name="Fujiyama A."/>
            <person name="Inagaki F."/>
            <person name="Takami H."/>
        </authorList>
    </citation>
    <scope>NUCLEOTIDE SEQUENCE</scope>
    <source>
        <strain evidence="3">Expedition CK06-06</strain>
    </source>
</reference>
<dbReference type="GO" id="GO:0003677">
    <property type="term" value="F:DNA binding"/>
    <property type="evidence" value="ECO:0007669"/>
    <property type="project" value="InterPro"/>
</dbReference>
<dbReference type="SMART" id="SM00857">
    <property type="entry name" value="Resolvase"/>
    <property type="match status" value="1"/>
</dbReference>
<evidence type="ECO:0008006" key="4">
    <source>
        <dbReference type="Google" id="ProtNLM"/>
    </source>
</evidence>
<name>X0XEK9_9ZZZZ</name>
<evidence type="ECO:0000313" key="3">
    <source>
        <dbReference type="EMBL" id="GAG33847.1"/>
    </source>
</evidence>
<organism evidence="3">
    <name type="scientific">marine sediment metagenome</name>
    <dbReference type="NCBI Taxonomy" id="412755"/>
    <lineage>
        <taxon>unclassified sequences</taxon>
        <taxon>metagenomes</taxon>
        <taxon>ecological metagenomes</taxon>
    </lineage>
</organism>
<dbReference type="PANTHER" id="PTHR30461:SF23">
    <property type="entry name" value="DNA RECOMBINASE-RELATED"/>
    <property type="match status" value="1"/>
</dbReference>
<dbReference type="Pfam" id="PF07508">
    <property type="entry name" value="Recombinase"/>
    <property type="match status" value="1"/>
</dbReference>
<dbReference type="GO" id="GO:0000150">
    <property type="term" value="F:DNA strand exchange activity"/>
    <property type="evidence" value="ECO:0007669"/>
    <property type="project" value="InterPro"/>
</dbReference>
<dbReference type="Pfam" id="PF00239">
    <property type="entry name" value="Resolvase"/>
    <property type="match status" value="1"/>
</dbReference>
<dbReference type="SUPFAM" id="SSF53041">
    <property type="entry name" value="Resolvase-like"/>
    <property type="match status" value="1"/>
</dbReference>
<dbReference type="PROSITE" id="PS51736">
    <property type="entry name" value="RECOMBINASES_3"/>
    <property type="match status" value="1"/>
</dbReference>
<dbReference type="PANTHER" id="PTHR30461">
    <property type="entry name" value="DNA-INVERTASE FROM LAMBDOID PROPHAGE"/>
    <property type="match status" value="1"/>
</dbReference>
<dbReference type="AlphaFoldDB" id="X0XEK9"/>
<feature type="domain" description="Recombinase" evidence="2">
    <location>
        <begin position="97"/>
        <end position="199"/>
    </location>
</feature>
<feature type="non-terminal residue" evidence="3">
    <location>
        <position position="1"/>
    </location>
</feature>
<protein>
    <recommendedName>
        <fullName evidence="4">Recombinase domain-containing protein</fullName>
    </recommendedName>
</protein>
<evidence type="ECO:0000259" key="2">
    <source>
        <dbReference type="PROSITE" id="PS51737"/>
    </source>
</evidence>
<gene>
    <name evidence="3" type="ORF">S01H1_74061</name>
</gene>
<comment type="caution">
    <text evidence="3">The sequence shown here is derived from an EMBL/GenBank/DDBJ whole genome shotgun (WGS) entry which is preliminary data.</text>
</comment>
<dbReference type="InterPro" id="IPR050639">
    <property type="entry name" value="SSR_resolvase"/>
</dbReference>
<dbReference type="InterPro" id="IPR036162">
    <property type="entry name" value="Resolvase-like_N_sf"/>
</dbReference>
<dbReference type="InterPro" id="IPR038109">
    <property type="entry name" value="DNA_bind_recomb_sf"/>
</dbReference>
<proteinExistence type="predicted"/>
<dbReference type="Gene3D" id="3.90.1750.20">
    <property type="entry name" value="Putative Large Serine Recombinase, Chain B, Domain 2"/>
    <property type="match status" value="1"/>
</dbReference>
<dbReference type="EMBL" id="BARS01049516">
    <property type="protein sequence ID" value="GAG33847.1"/>
    <property type="molecule type" value="Genomic_DNA"/>
</dbReference>
<feature type="domain" description="Resolvase/invertase-type recombinase catalytic" evidence="1">
    <location>
        <begin position="1"/>
        <end position="89"/>
    </location>
</feature>